<dbReference type="RefSeq" id="WP_413780300.1">
    <property type="nucleotide sequence ID" value="NZ_JAUOZS010000001.1"/>
</dbReference>
<evidence type="ECO:0000256" key="1">
    <source>
        <dbReference type="ARBA" id="ARBA00004842"/>
    </source>
</evidence>
<feature type="binding site" evidence="11">
    <location>
        <position position="57"/>
    </location>
    <ligand>
        <name>substrate</name>
    </ligand>
</feature>
<dbReference type="InterPro" id="IPR023000">
    <property type="entry name" value="Shikimate_kinase_CS"/>
</dbReference>
<evidence type="ECO:0000313" key="13">
    <source>
        <dbReference type="Proteomes" id="UP001254848"/>
    </source>
</evidence>
<feature type="binding site" evidence="11">
    <location>
        <begin position="11"/>
        <end position="16"/>
    </location>
    <ligand>
        <name>ATP</name>
        <dbReference type="ChEBI" id="CHEBI:30616"/>
    </ligand>
</feature>
<dbReference type="InterPro" id="IPR027417">
    <property type="entry name" value="P-loop_NTPase"/>
</dbReference>
<keyword evidence="7 11" id="KW-0418">Kinase</keyword>
<sequence>MKNIVLIGFMGTGKSSTGRLLAGRLGRPFIDVDRKIERETGLTIGELFAQHGETYFRAREKAAVARVARYRKAVIATGGGVVLDPDNMRRLRAGGVIICLTATVQVILERTGRRSTRPLLARPDREEIVARLLAERAPLYGQADFTLDTSDLTPQLTVEKIIAFLRQEGHIHGRS</sequence>
<keyword evidence="4 11" id="KW-0028">Amino-acid biosynthesis</keyword>
<comment type="similarity">
    <text evidence="2 11">Belongs to the shikimate kinase family.</text>
</comment>
<evidence type="ECO:0000256" key="3">
    <source>
        <dbReference type="ARBA" id="ARBA00012154"/>
    </source>
</evidence>
<evidence type="ECO:0000256" key="10">
    <source>
        <dbReference type="ARBA" id="ARBA00048567"/>
    </source>
</evidence>
<keyword evidence="11" id="KW-0479">Metal-binding</keyword>
<dbReference type="EMBL" id="JAUOZS010000001">
    <property type="protein sequence ID" value="MDT8901798.1"/>
    <property type="molecule type" value="Genomic_DNA"/>
</dbReference>
<evidence type="ECO:0000256" key="2">
    <source>
        <dbReference type="ARBA" id="ARBA00006997"/>
    </source>
</evidence>
<dbReference type="Proteomes" id="UP001254848">
    <property type="component" value="Unassembled WGS sequence"/>
</dbReference>
<dbReference type="PROSITE" id="PS01128">
    <property type="entry name" value="SHIKIMATE_KINASE"/>
    <property type="match status" value="1"/>
</dbReference>
<dbReference type="GO" id="GO:0004765">
    <property type="term" value="F:shikimate kinase activity"/>
    <property type="evidence" value="ECO:0007669"/>
    <property type="project" value="UniProtKB-EC"/>
</dbReference>
<comment type="subunit">
    <text evidence="11">Monomer.</text>
</comment>
<proteinExistence type="inferred from homology"/>
<dbReference type="HAMAP" id="MF_00109">
    <property type="entry name" value="Shikimate_kinase"/>
    <property type="match status" value="1"/>
</dbReference>
<evidence type="ECO:0000256" key="9">
    <source>
        <dbReference type="ARBA" id="ARBA00023141"/>
    </source>
</evidence>
<dbReference type="Gene3D" id="3.40.50.300">
    <property type="entry name" value="P-loop containing nucleotide triphosphate hydrolases"/>
    <property type="match status" value="1"/>
</dbReference>
<dbReference type="EC" id="2.7.1.71" evidence="3 11"/>
<keyword evidence="11" id="KW-0460">Magnesium</keyword>
<feature type="binding site" evidence="11">
    <location>
        <position position="15"/>
    </location>
    <ligand>
        <name>Mg(2+)</name>
        <dbReference type="ChEBI" id="CHEBI:18420"/>
    </ligand>
</feature>
<dbReference type="PANTHER" id="PTHR21087">
    <property type="entry name" value="SHIKIMATE KINASE"/>
    <property type="match status" value="1"/>
</dbReference>
<accession>A0ABU3NYC6</accession>
<evidence type="ECO:0000256" key="6">
    <source>
        <dbReference type="ARBA" id="ARBA00022741"/>
    </source>
</evidence>
<protein>
    <recommendedName>
        <fullName evidence="3 11">Shikimate kinase</fullName>
        <shortName evidence="11">SK</shortName>
        <ecNumber evidence="3 11">2.7.1.71</ecNumber>
    </recommendedName>
</protein>
<feature type="binding site" evidence="11">
    <location>
        <position position="117"/>
    </location>
    <ligand>
        <name>ATP</name>
        <dbReference type="ChEBI" id="CHEBI:30616"/>
    </ligand>
</feature>
<dbReference type="NCBIfam" id="NF010553">
    <property type="entry name" value="PRK13947.1"/>
    <property type="match status" value="1"/>
</dbReference>
<feature type="binding site" evidence="11">
    <location>
        <position position="79"/>
    </location>
    <ligand>
        <name>substrate</name>
    </ligand>
</feature>
<organism evidence="12 13">
    <name type="scientific">Anaeroselena agilis</name>
    <dbReference type="NCBI Taxonomy" id="3063788"/>
    <lineage>
        <taxon>Bacteria</taxon>
        <taxon>Bacillati</taxon>
        <taxon>Bacillota</taxon>
        <taxon>Negativicutes</taxon>
        <taxon>Acetonemataceae</taxon>
        <taxon>Anaeroselena</taxon>
    </lineage>
</organism>
<evidence type="ECO:0000256" key="8">
    <source>
        <dbReference type="ARBA" id="ARBA00022840"/>
    </source>
</evidence>
<comment type="catalytic activity">
    <reaction evidence="10 11">
        <text>shikimate + ATP = 3-phosphoshikimate + ADP + H(+)</text>
        <dbReference type="Rhea" id="RHEA:13121"/>
        <dbReference type="ChEBI" id="CHEBI:15378"/>
        <dbReference type="ChEBI" id="CHEBI:30616"/>
        <dbReference type="ChEBI" id="CHEBI:36208"/>
        <dbReference type="ChEBI" id="CHEBI:145989"/>
        <dbReference type="ChEBI" id="CHEBI:456216"/>
        <dbReference type="EC" id="2.7.1.71"/>
    </reaction>
</comment>
<evidence type="ECO:0000313" key="12">
    <source>
        <dbReference type="EMBL" id="MDT8901798.1"/>
    </source>
</evidence>
<evidence type="ECO:0000256" key="11">
    <source>
        <dbReference type="HAMAP-Rule" id="MF_00109"/>
    </source>
</evidence>
<dbReference type="InterPro" id="IPR031322">
    <property type="entry name" value="Shikimate/glucono_kinase"/>
</dbReference>
<dbReference type="CDD" id="cd00464">
    <property type="entry name" value="SK"/>
    <property type="match status" value="1"/>
</dbReference>
<evidence type="ECO:0000256" key="7">
    <source>
        <dbReference type="ARBA" id="ARBA00022777"/>
    </source>
</evidence>
<dbReference type="SUPFAM" id="SSF52540">
    <property type="entry name" value="P-loop containing nucleoside triphosphate hydrolases"/>
    <property type="match status" value="1"/>
</dbReference>
<keyword evidence="11" id="KW-0963">Cytoplasm</keyword>
<comment type="subcellular location">
    <subcellularLocation>
        <location evidence="11">Cytoplasm</location>
    </subcellularLocation>
</comment>
<keyword evidence="13" id="KW-1185">Reference proteome</keyword>
<dbReference type="PRINTS" id="PR01100">
    <property type="entry name" value="SHIKIMTKNASE"/>
</dbReference>
<keyword evidence="6 11" id="KW-0547">Nucleotide-binding</keyword>
<comment type="pathway">
    <text evidence="1 11">Metabolic intermediate biosynthesis; chorismate biosynthesis; chorismate from D-erythrose 4-phosphate and phosphoenolpyruvate: step 5/7.</text>
</comment>
<dbReference type="PANTHER" id="PTHR21087:SF16">
    <property type="entry name" value="SHIKIMATE KINASE 1, CHLOROPLASTIC"/>
    <property type="match status" value="1"/>
</dbReference>
<feature type="binding site" evidence="11">
    <location>
        <position position="136"/>
    </location>
    <ligand>
        <name>substrate</name>
    </ligand>
</feature>
<keyword evidence="8 11" id="KW-0067">ATP-binding</keyword>
<comment type="function">
    <text evidence="11">Catalyzes the specific phosphorylation of the 3-hydroxyl group of shikimic acid using ATP as a cosubstrate.</text>
</comment>
<dbReference type="InterPro" id="IPR000623">
    <property type="entry name" value="Shikimate_kinase/TSH1"/>
</dbReference>
<keyword evidence="9 11" id="KW-0057">Aromatic amino acid biosynthesis</keyword>
<reference evidence="12 13" key="1">
    <citation type="submission" date="2023-07" db="EMBL/GenBank/DDBJ databases">
        <title>The novel representative of Negativicutes class, Anaeroselena agilis gen. nov. sp. nov.</title>
        <authorList>
            <person name="Prokofeva M.I."/>
            <person name="Elcheninov A.G."/>
            <person name="Klyukina A."/>
            <person name="Kublanov I.V."/>
            <person name="Frolov E.N."/>
            <person name="Podosokorskaya O.A."/>
        </authorList>
    </citation>
    <scope>NUCLEOTIDE SEQUENCE [LARGE SCALE GENOMIC DNA]</scope>
    <source>
        <strain evidence="12 13">4137-cl</strain>
    </source>
</reference>
<evidence type="ECO:0000256" key="5">
    <source>
        <dbReference type="ARBA" id="ARBA00022679"/>
    </source>
</evidence>
<comment type="caution">
    <text evidence="12">The sequence shown here is derived from an EMBL/GenBank/DDBJ whole genome shotgun (WGS) entry which is preliminary data.</text>
</comment>
<feature type="binding site" evidence="11">
    <location>
        <position position="33"/>
    </location>
    <ligand>
        <name>substrate</name>
    </ligand>
</feature>
<comment type="cofactor">
    <cofactor evidence="11">
        <name>Mg(2+)</name>
        <dbReference type="ChEBI" id="CHEBI:18420"/>
    </cofactor>
    <text evidence="11">Binds 1 Mg(2+) ion per subunit.</text>
</comment>
<gene>
    <name evidence="11" type="primary">aroK</name>
    <name evidence="12" type="ORF">Q4T40_11125</name>
</gene>
<evidence type="ECO:0000256" key="4">
    <source>
        <dbReference type="ARBA" id="ARBA00022605"/>
    </source>
</evidence>
<dbReference type="Pfam" id="PF01202">
    <property type="entry name" value="SKI"/>
    <property type="match status" value="1"/>
</dbReference>
<name>A0ABU3NYC6_9FIRM</name>
<keyword evidence="5 11" id="KW-0808">Transferase</keyword>
<comment type="caution">
    <text evidence="11">Lacks conserved residue(s) required for the propagation of feature annotation.</text>
</comment>